<dbReference type="EMBL" id="JAULSU010000005">
    <property type="protein sequence ID" value="KAK0616349.1"/>
    <property type="molecule type" value="Genomic_DNA"/>
</dbReference>
<keyword evidence="1" id="KW-0812">Transmembrane</keyword>
<reference evidence="2" key="1">
    <citation type="submission" date="2023-06" db="EMBL/GenBank/DDBJ databases">
        <title>Genome-scale phylogeny and comparative genomics of the fungal order Sordariales.</title>
        <authorList>
            <consortium name="Lawrence Berkeley National Laboratory"/>
            <person name="Hensen N."/>
            <person name="Bonometti L."/>
            <person name="Westerberg I."/>
            <person name="Brannstrom I.O."/>
            <person name="Guillou S."/>
            <person name="Cros-Aarteil S."/>
            <person name="Calhoun S."/>
            <person name="Haridas S."/>
            <person name="Kuo A."/>
            <person name="Mondo S."/>
            <person name="Pangilinan J."/>
            <person name="Riley R."/>
            <person name="Labutti K."/>
            <person name="Andreopoulos B."/>
            <person name="Lipzen A."/>
            <person name="Chen C."/>
            <person name="Yanf M."/>
            <person name="Daum C."/>
            <person name="Ng V."/>
            <person name="Clum A."/>
            <person name="Steindorff A."/>
            <person name="Ohm R."/>
            <person name="Martin F."/>
            <person name="Silar P."/>
            <person name="Natvig D."/>
            <person name="Lalanne C."/>
            <person name="Gautier V."/>
            <person name="Ament-Velasquez S.L."/>
            <person name="Kruys A."/>
            <person name="Hutchinson M.I."/>
            <person name="Powell A.J."/>
            <person name="Barry K."/>
            <person name="Miller A.N."/>
            <person name="Grigoriev I.V."/>
            <person name="Debuchy R."/>
            <person name="Gladieux P."/>
            <person name="Thoren M.H."/>
            <person name="Johannesson H."/>
        </authorList>
    </citation>
    <scope>NUCLEOTIDE SEQUENCE</scope>
    <source>
        <strain evidence="2">CBS 606.72</strain>
    </source>
</reference>
<keyword evidence="3" id="KW-1185">Reference proteome</keyword>
<dbReference type="PANTHER" id="PTHR32251:SF17">
    <property type="entry name" value="STEROID 5-ALPHA REDUCTASE C-TERMINAL DOMAIN-CONTAINING PROTEIN"/>
    <property type="match status" value="1"/>
</dbReference>
<organism evidence="2 3">
    <name type="scientific">Immersiella caudata</name>
    <dbReference type="NCBI Taxonomy" id="314043"/>
    <lineage>
        <taxon>Eukaryota</taxon>
        <taxon>Fungi</taxon>
        <taxon>Dikarya</taxon>
        <taxon>Ascomycota</taxon>
        <taxon>Pezizomycotina</taxon>
        <taxon>Sordariomycetes</taxon>
        <taxon>Sordariomycetidae</taxon>
        <taxon>Sordariales</taxon>
        <taxon>Lasiosphaeriaceae</taxon>
        <taxon>Immersiella</taxon>
    </lineage>
</organism>
<dbReference type="PANTHER" id="PTHR32251">
    <property type="entry name" value="3-OXO-5-ALPHA-STEROID 4-DEHYDROGENASE"/>
    <property type="match status" value="1"/>
</dbReference>
<evidence type="ECO:0008006" key="4">
    <source>
        <dbReference type="Google" id="ProtNLM"/>
    </source>
</evidence>
<feature type="transmembrane region" description="Helical" evidence="1">
    <location>
        <begin position="227"/>
        <end position="246"/>
    </location>
</feature>
<feature type="transmembrane region" description="Helical" evidence="1">
    <location>
        <begin position="258"/>
        <end position="277"/>
    </location>
</feature>
<feature type="transmembrane region" description="Helical" evidence="1">
    <location>
        <begin position="90"/>
        <end position="109"/>
    </location>
</feature>
<keyword evidence="1" id="KW-1133">Transmembrane helix</keyword>
<sequence>MAFLTTLLKLTSNPLSPFLSNLLPAVLASYSVQLLFGIPSIATAKETFYDLAGGFSFLLTLSSSLFLPALRRDAPISLDDALSTWNWRQLALTGAAAVWTLRLSSYLFLRVLQKGHDSRFDVVKHQPRRFFIFWMMQALWALVCLTPIIAVNCIHPAAFKAGLGVPEVLPSDILGFGLFGAGLVIEVVADYQKGRWYGEKVRKVHDELFITRGLWGRCRFPNYSGEITVWTGIAIASAGVLSRGPIQASLGWHGTSGQLKAVILPGIAPAFVSWLLLRVSGVPLSERKYDKLYGNREDYQRWRRNTPLLVPKVF</sequence>
<dbReference type="InterPro" id="IPR010721">
    <property type="entry name" value="UstE-like"/>
</dbReference>
<evidence type="ECO:0000256" key="1">
    <source>
        <dbReference type="SAM" id="Phobius"/>
    </source>
</evidence>
<feature type="transmembrane region" description="Helical" evidence="1">
    <location>
        <begin position="48"/>
        <end position="70"/>
    </location>
</feature>
<dbReference type="GO" id="GO:0016020">
    <property type="term" value="C:membrane"/>
    <property type="evidence" value="ECO:0007669"/>
    <property type="project" value="TreeGrafter"/>
</dbReference>
<feature type="transmembrane region" description="Helical" evidence="1">
    <location>
        <begin position="18"/>
        <end position="36"/>
    </location>
</feature>
<dbReference type="PROSITE" id="PS50244">
    <property type="entry name" value="S5A_REDUCTASE"/>
    <property type="match status" value="1"/>
</dbReference>
<feature type="transmembrane region" description="Helical" evidence="1">
    <location>
        <begin position="130"/>
        <end position="150"/>
    </location>
</feature>
<evidence type="ECO:0000313" key="2">
    <source>
        <dbReference type="EMBL" id="KAK0616349.1"/>
    </source>
</evidence>
<proteinExistence type="predicted"/>
<protein>
    <recommendedName>
        <fullName evidence="4">Steroid 5-alpha reductase C-terminal domain-containing protein</fullName>
    </recommendedName>
</protein>
<gene>
    <name evidence="2" type="ORF">B0T14DRAFT_482556</name>
</gene>
<feature type="transmembrane region" description="Helical" evidence="1">
    <location>
        <begin position="173"/>
        <end position="191"/>
    </location>
</feature>
<name>A0AA39WJ67_9PEZI</name>
<dbReference type="Gene3D" id="1.20.120.1630">
    <property type="match status" value="1"/>
</dbReference>
<accession>A0AA39WJ67</accession>
<dbReference type="Proteomes" id="UP001175000">
    <property type="component" value="Unassembled WGS sequence"/>
</dbReference>
<comment type="caution">
    <text evidence="2">The sequence shown here is derived from an EMBL/GenBank/DDBJ whole genome shotgun (WGS) entry which is preliminary data.</text>
</comment>
<keyword evidence="1" id="KW-0472">Membrane</keyword>
<evidence type="ECO:0000313" key="3">
    <source>
        <dbReference type="Proteomes" id="UP001175000"/>
    </source>
</evidence>
<dbReference type="Pfam" id="PF06966">
    <property type="entry name" value="DUF1295"/>
    <property type="match status" value="1"/>
</dbReference>
<dbReference type="AlphaFoldDB" id="A0AA39WJ67"/>